<sequence>MELGAFWLLHVGLMHEDEKEIGAEKEVRHSTQVQKPPPSTLQSIQEEIEGNLNETDSLLTPSASPISPPSTVTNSSTSVNTWLWDDDQNYDDDIDFFQRDIEDALKVAKSKGKKTKDSGPGNDDLGVPLLPVKYKSMSKMVLTKPYTRFVRLWVALTALLLERAYWDNLIIGAHLAANQKMVVPVEILVMEDWYMENL</sequence>
<dbReference type="Proteomes" id="UP000054279">
    <property type="component" value="Unassembled WGS sequence"/>
</dbReference>
<dbReference type="EMBL" id="KN837238">
    <property type="protein sequence ID" value="KIJ31684.1"/>
    <property type="molecule type" value="Genomic_DNA"/>
</dbReference>
<dbReference type="HOGENOM" id="CLU_1378911_0_0_1"/>
<feature type="region of interest" description="Disordered" evidence="1">
    <location>
        <begin position="25"/>
        <end position="77"/>
    </location>
</feature>
<name>A0A0C9UAW3_SPHS4</name>
<reference evidence="2 3" key="1">
    <citation type="submission" date="2014-06" db="EMBL/GenBank/DDBJ databases">
        <title>Evolutionary Origins and Diversification of the Mycorrhizal Mutualists.</title>
        <authorList>
            <consortium name="DOE Joint Genome Institute"/>
            <consortium name="Mycorrhizal Genomics Consortium"/>
            <person name="Kohler A."/>
            <person name="Kuo A."/>
            <person name="Nagy L.G."/>
            <person name="Floudas D."/>
            <person name="Copeland A."/>
            <person name="Barry K.W."/>
            <person name="Cichocki N."/>
            <person name="Veneault-Fourrey C."/>
            <person name="LaButti K."/>
            <person name="Lindquist E.A."/>
            <person name="Lipzen A."/>
            <person name="Lundell T."/>
            <person name="Morin E."/>
            <person name="Murat C."/>
            <person name="Riley R."/>
            <person name="Ohm R."/>
            <person name="Sun H."/>
            <person name="Tunlid A."/>
            <person name="Henrissat B."/>
            <person name="Grigoriev I.V."/>
            <person name="Hibbett D.S."/>
            <person name="Martin F."/>
        </authorList>
    </citation>
    <scope>NUCLEOTIDE SEQUENCE [LARGE SCALE GENOMIC DNA]</scope>
    <source>
        <strain evidence="2 3">SS14</strain>
    </source>
</reference>
<dbReference type="AlphaFoldDB" id="A0A0C9UAW3"/>
<proteinExistence type="predicted"/>
<evidence type="ECO:0000313" key="3">
    <source>
        <dbReference type="Proteomes" id="UP000054279"/>
    </source>
</evidence>
<feature type="compositionally biased region" description="Low complexity" evidence="1">
    <location>
        <begin position="61"/>
        <end position="77"/>
    </location>
</feature>
<gene>
    <name evidence="2" type="ORF">M422DRAFT_783712</name>
</gene>
<keyword evidence="3" id="KW-1185">Reference proteome</keyword>
<evidence type="ECO:0000256" key="1">
    <source>
        <dbReference type="SAM" id="MobiDB-lite"/>
    </source>
</evidence>
<accession>A0A0C9UAW3</accession>
<feature type="compositionally biased region" description="Polar residues" evidence="1">
    <location>
        <begin position="30"/>
        <end position="45"/>
    </location>
</feature>
<organism evidence="2 3">
    <name type="scientific">Sphaerobolus stellatus (strain SS14)</name>
    <dbReference type="NCBI Taxonomy" id="990650"/>
    <lineage>
        <taxon>Eukaryota</taxon>
        <taxon>Fungi</taxon>
        <taxon>Dikarya</taxon>
        <taxon>Basidiomycota</taxon>
        <taxon>Agaricomycotina</taxon>
        <taxon>Agaricomycetes</taxon>
        <taxon>Phallomycetidae</taxon>
        <taxon>Geastrales</taxon>
        <taxon>Sphaerobolaceae</taxon>
        <taxon>Sphaerobolus</taxon>
    </lineage>
</organism>
<protein>
    <submittedName>
        <fullName evidence="2">Uncharacterized protein</fullName>
    </submittedName>
</protein>
<evidence type="ECO:0000313" key="2">
    <source>
        <dbReference type="EMBL" id="KIJ31684.1"/>
    </source>
</evidence>